<proteinExistence type="predicted"/>
<organism evidence="1 2">
    <name type="scientific">Trichocoleus desertorum GB2-A4</name>
    <dbReference type="NCBI Taxonomy" id="2933944"/>
    <lineage>
        <taxon>Bacteria</taxon>
        <taxon>Bacillati</taxon>
        <taxon>Cyanobacteriota</taxon>
        <taxon>Cyanophyceae</taxon>
        <taxon>Leptolyngbyales</taxon>
        <taxon>Trichocoleusaceae</taxon>
        <taxon>Trichocoleus</taxon>
    </lineage>
</organism>
<dbReference type="RefSeq" id="WP_190437585.1">
    <property type="nucleotide sequence ID" value="NZ_JAMPKM010000011.1"/>
</dbReference>
<protein>
    <submittedName>
        <fullName evidence="1">Uncharacterized protein</fullName>
    </submittedName>
</protein>
<dbReference type="Proteomes" id="UP001464891">
    <property type="component" value="Unassembled WGS sequence"/>
</dbReference>
<evidence type="ECO:0000313" key="2">
    <source>
        <dbReference type="Proteomes" id="UP001464891"/>
    </source>
</evidence>
<dbReference type="EMBL" id="JAMPKM010000011">
    <property type="protein sequence ID" value="MEP0818940.1"/>
    <property type="molecule type" value="Genomic_DNA"/>
</dbReference>
<name>A0ABV0JAZ8_9CYAN</name>
<comment type="caution">
    <text evidence="1">The sequence shown here is derived from an EMBL/GenBank/DDBJ whole genome shotgun (WGS) entry which is preliminary data.</text>
</comment>
<accession>A0ABV0JAZ8</accession>
<reference evidence="1 2" key="1">
    <citation type="submission" date="2022-04" db="EMBL/GenBank/DDBJ databases">
        <title>Positive selection, recombination, and allopatry shape intraspecific diversity of widespread and dominant cyanobacteria.</title>
        <authorList>
            <person name="Wei J."/>
            <person name="Shu W."/>
            <person name="Hu C."/>
        </authorList>
    </citation>
    <scope>NUCLEOTIDE SEQUENCE [LARGE SCALE GENOMIC DNA]</scope>
    <source>
        <strain evidence="1 2">GB2-A4</strain>
    </source>
</reference>
<gene>
    <name evidence="1" type="ORF">NC998_17725</name>
</gene>
<evidence type="ECO:0000313" key="1">
    <source>
        <dbReference type="EMBL" id="MEP0818940.1"/>
    </source>
</evidence>
<sequence>MMNGAFNLALGRGYLLKTATIQDETIYWVENLYFTSEPYSCLEDLVSFLHTLPLLPHSEDTLTWINLVKALSPQAVSAIAS</sequence>
<keyword evidence="2" id="KW-1185">Reference proteome</keyword>